<proteinExistence type="predicted"/>
<evidence type="ECO:0000313" key="2">
    <source>
        <dbReference type="Proteomes" id="UP001500403"/>
    </source>
</evidence>
<organism evidence="1 2">
    <name type="scientific">Streptomyces enissocaesilis</name>
    <dbReference type="NCBI Taxonomy" id="332589"/>
    <lineage>
        <taxon>Bacteria</taxon>
        <taxon>Bacillati</taxon>
        <taxon>Actinomycetota</taxon>
        <taxon>Actinomycetes</taxon>
        <taxon>Kitasatosporales</taxon>
        <taxon>Streptomycetaceae</taxon>
        <taxon>Streptomyces</taxon>
        <taxon>Streptomyces rochei group</taxon>
    </lineage>
</organism>
<sequence length="45" mass="5523">MSNRLCDLTDHMRRMEDRIDRRLDDVSHRLSALERGQRSKRGKRR</sequence>
<evidence type="ECO:0000313" key="1">
    <source>
        <dbReference type="EMBL" id="GAA2946393.1"/>
    </source>
</evidence>
<comment type="caution">
    <text evidence="1">The sequence shown here is derived from an EMBL/GenBank/DDBJ whole genome shotgun (WGS) entry which is preliminary data.</text>
</comment>
<dbReference type="Proteomes" id="UP001500403">
    <property type="component" value="Unassembled WGS sequence"/>
</dbReference>
<dbReference type="EMBL" id="BAAAUD010000035">
    <property type="protein sequence ID" value="GAA2946393.1"/>
    <property type="molecule type" value="Genomic_DNA"/>
</dbReference>
<keyword evidence="2" id="KW-1185">Reference proteome</keyword>
<reference evidence="1 2" key="1">
    <citation type="journal article" date="2019" name="Int. J. Syst. Evol. Microbiol.">
        <title>The Global Catalogue of Microorganisms (GCM) 10K type strain sequencing project: providing services to taxonomists for standard genome sequencing and annotation.</title>
        <authorList>
            <consortium name="The Broad Institute Genomics Platform"/>
            <consortium name="The Broad Institute Genome Sequencing Center for Infectious Disease"/>
            <person name="Wu L."/>
            <person name="Ma J."/>
        </authorList>
    </citation>
    <scope>NUCLEOTIDE SEQUENCE [LARGE SCALE GENOMIC DNA]</scope>
    <source>
        <strain evidence="1 2">JCM 9088</strain>
    </source>
</reference>
<name>A0ABN3XBX8_9ACTN</name>
<gene>
    <name evidence="1" type="ORF">GCM10010446_34600</name>
</gene>
<protein>
    <submittedName>
        <fullName evidence="1">Uncharacterized protein</fullName>
    </submittedName>
</protein>
<accession>A0ABN3XBX8</accession>